<accession>A0AAI9T2T7</accession>
<dbReference type="PROSITE" id="PS50893">
    <property type="entry name" value="ABC_TRANSPORTER_2"/>
    <property type="match status" value="1"/>
</dbReference>
<feature type="domain" description="ABC transporter" evidence="18">
    <location>
        <begin position="603"/>
        <end position="940"/>
    </location>
</feature>
<dbReference type="InterPro" id="IPR041102">
    <property type="entry name" value="UvrA_inter"/>
</dbReference>
<evidence type="ECO:0000256" key="7">
    <source>
        <dbReference type="ARBA" id="ARBA00022769"/>
    </source>
</evidence>
<evidence type="ECO:0000256" key="2">
    <source>
        <dbReference type="ARBA" id="ARBA00022490"/>
    </source>
</evidence>
<dbReference type="PANTHER" id="PTHR43152">
    <property type="entry name" value="UVRABC SYSTEM PROTEIN A"/>
    <property type="match status" value="1"/>
</dbReference>
<sequence length="945" mass="105000">MGKDWIVVKGARENNLKNIDVKVPKEKLVVFTGLSGSGKSSLAFNTIYAEGRRRYIESLSSYARQFLGGNEKPDVDAIEGLSPAISIDQKTTSHNPRSTVGTVTEIYDYLRLLYARVGTPYCINGHGVIKSVTVKEIINNLKQLLTEGEKFMILSPVVRDKKGSFKDLFARLKQESFIRVKVNDEIKTLDEEIELDKNKRQNIDIIIDRLVYKESADLLSRIHDAIEVALKYGNALVKIDFVDQKKEMLFSTNYSCSICGFVIPELEPRLFSFNSPSGACSECKGLGVKLEVDEDLLIPNRSLSILQGAIIYLKNIVNTTNIEWQKFKILANHYHIVLEQPVSDLTKEQLEYLIRGSDEPIEYNLKTASGNIMRGYDYIEGIGQLIERRYTETSSESAREYYKQFMTDKKCGTCLGKRLNEIPLSVKINNISISEFTDLSVEDELKEVLNLKLTESQQEIARLIINELVNRLDFLSRVGLGYLTLSRNASTLSGGEAQRIRLATQIGSQLTGVLYVLDEPSIGLHQRDNDKLIETLKSLRDLGNTLIVVEHDEDTIRASDYIVDIGPRAGINGGEVVAAGSIDDIKQNPNSITGKYLTGELAINVPKKRRGGNGLVLEIKGARENNLKNINVTIPLNKFVCLTGVSGSGKSTLMNEILWKGIKKNLGLATERPGAHDKIVGIDNIDKVINISQDPIGKTPRSNPATYTSVFDDIRDLFANTNEAKARGYLKGRFSFNVPGGRCEHCQGDGIIKISMHFLPTVYVSCEVCEGKRYNDETLLVKFKDKNIYDVLEMTVDQACDFFAAQPKINQKLATMQEVGLGYIKLGQSATELSGGEAQRVKLSTFLLKRTTGKTLFLLDEPTTGLHVDDVKRLLVVLNKIVDNGDTVITIEHNLDVIKMADYIIDLGPEGGIGGGTIVATGTPEQLVLKSDTSYTAQYLKPLLK</sequence>
<evidence type="ECO:0000256" key="15">
    <source>
        <dbReference type="ARBA" id="ARBA00039316"/>
    </source>
</evidence>
<keyword evidence="2 17" id="KW-0963">Cytoplasm</keyword>
<evidence type="ECO:0000256" key="8">
    <source>
        <dbReference type="ARBA" id="ARBA00022771"/>
    </source>
</evidence>
<dbReference type="GO" id="GO:0003677">
    <property type="term" value="F:DNA binding"/>
    <property type="evidence" value="ECO:0007669"/>
    <property type="project" value="UniProtKB-UniRule"/>
</dbReference>
<evidence type="ECO:0000313" key="19">
    <source>
        <dbReference type="EMBL" id="KAI92389.1"/>
    </source>
</evidence>
<reference evidence="19 20" key="1">
    <citation type="journal article" date="2012" name="J. Proteome Res.">
        <title>Application of Spiroplasma melliferum proteogenomic profiling for the discovery of virulence factors and pathogenicity mechanisms in host-associated spiroplasmas.</title>
        <authorList>
            <person name="Alexeev D."/>
            <person name="Kostrjukova E."/>
            <person name="Aliper A."/>
            <person name="Popenko A."/>
            <person name="Bazaleev N."/>
            <person name="Tyakht A."/>
            <person name="Selezneva O."/>
            <person name="Akopian T."/>
            <person name="Prichodko E."/>
            <person name="Kondratov I."/>
            <person name="Chukin M."/>
            <person name="Demina I."/>
            <person name="Galyamina M."/>
            <person name="Kamashev D."/>
            <person name="Vanyushkina A."/>
            <person name="Ladygina V."/>
            <person name="Levitskii S."/>
            <person name="Lazarev V."/>
            <person name="Govorun V."/>
        </authorList>
    </citation>
    <scope>NUCLEOTIDE SEQUENCE [LARGE SCALE GENOMIC DNA]</scope>
    <source>
        <strain evidence="19 20">KC3</strain>
    </source>
</reference>
<organism evidence="19 20">
    <name type="scientific">Spiroplasma melliferum KC3</name>
    <dbReference type="NCBI Taxonomy" id="570509"/>
    <lineage>
        <taxon>Bacteria</taxon>
        <taxon>Bacillati</taxon>
        <taxon>Mycoplasmatota</taxon>
        <taxon>Mollicutes</taxon>
        <taxon>Entomoplasmatales</taxon>
        <taxon>Spiroplasmataceae</taxon>
        <taxon>Spiroplasma</taxon>
    </lineage>
</organism>
<keyword evidence="13 17" id="KW-0234">DNA repair</keyword>
<dbReference type="AlphaFoldDB" id="A0AAI9T2T7"/>
<keyword evidence="7 17" id="KW-0228">DNA excision</keyword>
<keyword evidence="9 17" id="KW-0862">Zinc</keyword>
<evidence type="ECO:0000256" key="4">
    <source>
        <dbReference type="ARBA" id="ARBA00022737"/>
    </source>
</evidence>
<evidence type="ECO:0000256" key="17">
    <source>
        <dbReference type="HAMAP-Rule" id="MF_00205"/>
    </source>
</evidence>
<keyword evidence="6 17" id="KW-0227">DNA damage</keyword>
<keyword evidence="12 17" id="KW-0238">DNA-binding</keyword>
<keyword evidence="3 17" id="KW-0479">Metal-binding</keyword>
<gene>
    <name evidence="17" type="primary">uvrA</name>
    <name evidence="19" type="ORF">SPM_004270</name>
</gene>
<dbReference type="Gene3D" id="3.30.190.20">
    <property type="match status" value="1"/>
</dbReference>
<evidence type="ECO:0000256" key="9">
    <source>
        <dbReference type="ARBA" id="ARBA00022833"/>
    </source>
</evidence>
<dbReference type="GO" id="GO:0009381">
    <property type="term" value="F:excinuclease ABC activity"/>
    <property type="evidence" value="ECO:0007669"/>
    <property type="project" value="UniProtKB-UniRule"/>
</dbReference>
<evidence type="ECO:0000256" key="16">
    <source>
        <dbReference type="ARBA" id="ARBA00042156"/>
    </source>
</evidence>
<dbReference type="GO" id="GO:0016887">
    <property type="term" value="F:ATP hydrolysis activity"/>
    <property type="evidence" value="ECO:0007669"/>
    <property type="project" value="InterPro"/>
</dbReference>
<dbReference type="EMBL" id="AGBZ02000003">
    <property type="protein sequence ID" value="KAI92389.1"/>
    <property type="molecule type" value="Genomic_DNA"/>
</dbReference>
<keyword evidence="4 17" id="KW-0677">Repeat</keyword>
<feature type="zinc finger region" description="C4-type" evidence="17">
    <location>
        <begin position="256"/>
        <end position="283"/>
    </location>
</feature>
<name>A0AAI9T2T7_SPIME</name>
<keyword evidence="17" id="KW-0742">SOS response</keyword>
<proteinExistence type="inferred from homology"/>
<dbReference type="InterPro" id="IPR017871">
    <property type="entry name" value="ABC_transporter-like_CS"/>
</dbReference>
<dbReference type="Gene3D" id="1.10.8.280">
    <property type="entry name" value="ABC transporter ATPase domain-like"/>
    <property type="match status" value="1"/>
</dbReference>
<evidence type="ECO:0000256" key="10">
    <source>
        <dbReference type="ARBA" id="ARBA00022840"/>
    </source>
</evidence>
<dbReference type="SUPFAM" id="SSF52540">
    <property type="entry name" value="P-loop containing nucleoside triphosphate hydrolases"/>
    <property type="match status" value="2"/>
</dbReference>
<feature type="zinc finger region" description="C4-type" evidence="17">
    <location>
        <begin position="743"/>
        <end position="769"/>
    </location>
</feature>
<dbReference type="Proteomes" id="UP000004057">
    <property type="component" value="Unassembled WGS sequence"/>
</dbReference>
<dbReference type="GO" id="GO:0005737">
    <property type="term" value="C:cytoplasm"/>
    <property type="evidence" value="ECO:0007669"/>
    <property type="project" value="UniProtKB-SubCell"/>
</dbReference>
<dbReference type="NCBIfam" id="TIGR00630">
    <property type="entry name" value="uvra"/>
    <property type="match status" value="1"/>
</dbReference>
<feature type="binding site" evidence="17">
    <location>
        <begin position="33"/>
        <end position="40"/>
    </location>
    <ligand>
        <name>ATP</name>
        <dbReference type="ChEBI" id="CHEBI:30616"/>
    </ligand>
</feature>
<dbReference type="FunFam" id="3.40.50.300:FF:000028">
    <property type="entry name" value="UvrABC system protein A"/>
    <property type="match status" value="1"/>
</dbReference>
<dbReference type="Pfam" id="PF17755">
    <property type="entry name" value="UvrA_DNA-bind"/>
    <property type="match status" value="1"/>
</dbReference>
<dbReference type="InterPro" id="IPR003593">
    <property type="entry name" value="AAA+_ATPase"/>
</dbReference>
<dbReference type="Pfam" id="PF17760">
    <property type="entry name" value="UvrA_inter"/>
    <property type="match status" value="1"/>
</dbReference>
<evidence type="ECO:0000256" key="11">
    <source>
        <dbReference type="ARBA" id="ARBA00022881"/>
    </source>
</evidence>
<evidence type="ECO:0000256" key="3">
    <source>
        <dbReference type="ARBA" id="ARBA00022723"/>
    </source>
</evidence>
<dbReference type="CDD" id="cd03271">
    <property type="entry name" value="ABC_UvrA_II"/>
    <property type="match status" value="1"/>
</dbReference>
<dbReference type="GO" id="GO:0005524">
    <property type="term" value="F:ATP binding"/>
    <property type="evidence" value="ECO:0007669"/>
    <property type="project" value="UniProtKB-UniRule"/>
</dbReference>
<keyword evidence="11 17" id="KW-0267">Excision nuclease</keyword>
<evidence type="ECO:0000256" key="6">
    <source>
        <dbReference type="ARBA" id="ARBA00022763"/>
    </source>
</evidence>
<evidence type="ECO:0000256" key="13">
    <source>
        <dbReference type="ARBA" id="ARBA00023204"/>
    </source>
</evidence>
<dbReference type="GO" id="GO:0006289">
    <property type="term" value="P:nucleotide-excision repair"/>
    <property type="evidence" value="ECO:0007669"/>
    <property type="project" value="UniProtKB-UniRule"/>
</dbReference>
<dbReference type="InterPro" id="IPR003439">
    <property type="entry name" value="ABC_transporter-like_ATP-bd"/>
</dbReference>
<comment type="similarity">
    <text evidence="14 17">Belongs to the ABC transporter superfamily. UvrA family.</text>
</comment>
<dbReference type="FunFam" id="1.20.1580.10:FF:000002">
    <property type="entry name" value="UvrABC system protein A"/>
    <property type="match status" value="1"/>
</dbReference>
<dbReference type="PANTHER" id="PTHR43152:SF3">
    <property type="entry name" value="UVRABC SYSTEM PROTEIN A"/>
    <property type="match status" value="1"/>
</dbReference>
<keyword evidence="10 17" id="KW-0067">ATP-binding</keyword>
<comment type="caution">
    <text evidence="19">The sequence shown here is derived from an EMBL/GenBank/DDBJ whole genome shotgun (WGS) entry which is preliminary data.</text>
</comment>
<dbReference type="GO" id="GO:0009432">
    <property type="term" value="P:SOS response"/>
    <property type="evidence" value="ECO:0007669"/>
    <property type="project" value="UniProtKB-UniRule"/>
</dbReference>
<feature type="binding site" evidence="17">
    <location>
        <begin position="644"/>
        <end position="651"/>
    </location>
    <ligand>
        <name>ATP</name>
        <dbReference type="ChEBI" id="CHEBI:30616"/>
    </ligand>
</feature>
<dbReference type="InterPro" id="IPR041552">
    <property type="entry name" value="UvrA_DNA-bd"/>
</dbReference>
<comment type="subcellular location">
    <subcellularLocation>
        <location evidence="1 17">Cytoplasm</location>
    </subcellularLocation>
</comment>
<evidence type="ECO:0000313" key="20">
    <source>
        <dbReference type="Proteomes" id="UP000004057"/>
    </source>
</evidence>
<dbReference type="RefSeq" id="WP_004028298.1">
    <property type="nucleotide sequence ID" value="NZ_AGBZ02000003.1"/>
</dbReference>
<evidence type="ECO:0000256" key="1">
    <source>
        <dbReference type="ARBA" id="ARBA00004496"/>
    </source>
</evidence>
<comment type="function">
    <text evidence="17">The UvrABC repair system catalyzes the recognition and processing of DNA lesions. UvrA is an ATPase and a DNA-binding protein. A damage recognition complex composed of 2 UvrA and 2 UvrB subunits scans DNA for abnormalities. When the presence of a lesion has been verified by UvrB, the UvrA molecules dissociate.</text>
</comment>
<dbReference type="SMART" id="SM00382">
    <property type="entry name" value="AAA"/>
    <property type="match status" value="1"/>
</dbReference>
<comment type="subunit">
    <text evidence="17">Forms a heterotetramer with UvrB during the search for lesions.</text>
</comment>
<dbReference type="Gene3D" id="3.40.50.300">
    <property type="entry name" value="P-loop containing nucleotide triphosphate hydrolases"/>
    <property type="match status" value="3"/>
</dbReference>
<keyword evidence="5 17" id="KW-0547">Nucleotide-binding</keyword>
<evidence type="ECO:0000256" key="12">
    <source>
        <dbReference type="ARBA" id="ARBA00023125"/>
    </source>
</evidence>
<dbReference type="InterPro" id="IPR027417">
    <property type="entry name" value="P-loop_NTPase"/>
</dbReference>
<protein>
    <recommendedName>
        <fullName evidence="15 17">UvrABC system protein A</fullName>
        <shortName evidence="17">UvrA protein</shortName>
    </recommendedName>
    <alternativeName>
        <fullName evidence="16 17">Excinuclease ABC subunit A</fullName>
    </alternativeName>
</protein>
<evidence type="ECO:0000259" key="18">
    <source>
        <dbReference type="PROSITE" id="PS50893"/>
    </source>
</evidence>
<dbReference type="NCBIfam" id="NF001503">
    <property type="entry name" value="PRK00349.1"/>
    <property type="match status" value="1"/>
</dbReference>
<dbReference type="GO" id="GO:0009380">
    <property type="term" value="C:excinuclease repair complex"/>
    <property type="evidence" value="ECO:0007669"/>
    <property type="project" value="InterPro"/>
</dbReference>
<dbReference type="Gene3D" id="1.20.1580.10">
    <property type="entry name" value="ABC transporter ATPase like domain"/>
    <property type="match status" value="3"/>
</dbReference>
<dbReference type="PROSITE" id="PS00211">
    <property type="entry name" value="ABC_TRANSPORTER_1"/>
    <property type="match status" value="2"/>
</dbReference>
<evidence type="ECO:0000256" key="5">
    <source>
        <dbReference type="ARBA" id="ARBA00022741"/>
    </source>
</evidence>
<evidence type="ECO:0000256" key="14">
    <source>
        <dbReference type="ARBA" id="ARBA00038000"/>
    </source>
</evidence>
<dbReference type="InterPro" id="IPR004602">
    <property type="entry name" value="UvrA"/>
</dbReference>
<dbReference type="HAMAP" id="MF_00205">
    <property type="entry name" value="UvrA"/>
    <property type="match status" value="1"/>
</dbReference>
<keyword evidence="8 17" id="KW-0863">Zinc-finger</keyword>
<dbReference type="GO" id="GO:0008270">
    <property type="term" value="F:zinc ion binding"/>
    <property type="evidence" value="ECO:0007669"/>
    <property type="project" value="UniProtKB-UniRule"/>
</dbReference>